<dbReference type="InterPro" id="IPR052094">
    <property type="entry name" value="Pre-mRNA-splicing_ERAD"/>
</dbReference>
<dbReference type="PANTHER" id="PTHR44313">
    <property type="entry name" value="DNAJ HOMOLOG SUBFAMILY C MEMBER 17"/>
    <property type="match status" value="1"/>
</dbReference>
<evidence type="ECO:0000313" key="9">
    <source>
        <dbReference type="EMBL" id="CAG9084523.1"/>
    </source>
</evidence>
<dbReference type="CDD" id="cd06257">
    <property type="entry name" value="DnaJ"/>
    <property type="match status" value="1"/>
</dbReference>
<accession>A0A1I7S726</accession>
<evidence type="ECO:0000256" key="4">
    <source>
        <dbReference type="ARBA" id="ARBA00023186"/>
    </source>
</evidence>
<dbReference type="Proteomes" id="UP000582659">
    <property type="component" value="Unassembled WGS sequence"/>
</dbReference>
<keyword evidence="11" id="KW-1185">Reference proteome</keyword>
<protein>
    <submittedName>
        <fullName evidence="8">(pine wood nematode) hypothetical protein</fullName>
    </submittedName>
    <submittedName>
        <fullName evidence="12">J domain-containing protein</fullName>
    </submittedName>
</protein>
<dbReference type="InterPro" id="IPR036869">
    <property type="entry name" value="J_dom_sf"/>
</dbReference>
<dbReference type="Pfam" id="PF00226">
    <property type="entry name" value="DnaJ"/>
    <property type="match status" value="1"/>
</dbReference>
<dbReference type="AlphaFoldDB" id="A0A1I7S726"/>
<proteinExistence type="predicted"/>
<feature type="region of interest" description="Disordered" evidence="6">
    <location>
        <begin position="76"/>
        <end position="103"/>
    </location>
</feature>
<keyword evidence="5" id="KW-0539">Nucleus</keyword>
<dbReference type="SMR" id="A0A1I7S726"/>
<keyword evidence="4" id="KW-0143">Chaperone</keyword>
<dbReference type="PROSITE" id="PS50076">
    <property type="entry name" value="DNAJ_2"/>
    <property type="match status" value="1"/>
</dbReference>
<dbReference type="Proteomes" id="UP000095284">
    <property type="component" value="Unplaced"/>
</dbReference>
<dbReference type="GO" id="GO:0000390">
    <property type="term" value="P:spliceosomal complex disassembly"/>
    <property type="evidence" value="ECO:0007669"/>
    <property type="project" value="TreeGrafter"/>
</dbReference>
<dbReference type="GO" id="GO:0005737">
    <property type="term" value="C:cytoplasm"/>
    <property type="evidence" value="ECO:0007669"/>
    <property type="project" value="UniProtKB-SubCell"/>
</dbReference>
<organism evidence="10 12">
    <name type="scientific">Bursaphelenchus xylophilus</name>
    <name type="common">Pinewood nematode worm</name>
    <name type="synonym">Aphelenchoides xylophilus</name>
    <dbReference type="NCBI Taxonomy" id="6326"/>
    <lineage>
        <taxon>Eukaryota</taxon>
        <taxon>Metazoa</taxon>
        <taxon>Ecdysozoa</taxon>
        <taxon>Nematoda</taxon>
        <taxon>Chromadorea</taxon>
        <taxon>Rhabditida</taxon>
        <taxon>Tylenchina</taxon>
        <taxon>Tylenchomorpha</taxon>
        <taxon>Aphelenchoidea</taxon>
        <taxon>Aphelenchoididae</taxon>
        <taxon>Bursaphelenchus</taxon>
    </lineage>
</organism>
<evidence type="ECO:0000256" key="2">
    <source>
        <dbReference type="ARBA" id="ARBA00004496"/>
    </source>
</evidence>
<dbReference type="EMBL" id="CAJFCV020000001">
    <property type="protein sequence ID" value="CAG9084523.1"/>
    <property type="molecule type" value="Genomic_DNA"/>
</dbReference>
<dbReference type="Proteomes" id="UP000659654">
    <property type="component" value="Unassembled WGS sequence"/>
</dbReference>
<gene>
    <name evidence="8" type="ORF">BXYJ_LOCUS1450</name>
</gene>
<dbReference type="PANTHER" id="PTHR44313:SF1">
    <property type="entry name" value="DNAJ HOMOLOG SUBFAMILY C MEMBER 17"/>
    <property type="match status" value="1"/>
</dbReference>
<evidence type="ECO:0000313" key="10">
    <source>
        <dbReference type="Proteomes" id="UP000095284"/>
    </source>
</evidence>
<dbReference type="InterPro" id="IPR001623">
    <property type="entry name" value="DnaJ_domain"/>
</dbReference>
<evidence type="ECO:0000259" key="7">
    <source>
        <dbReference type="PROSITE" id="PS50076"/>
    </source>
</evidence>
<dbReference type="WBParaSite" id="BXY_0881500.1">
    <property type="protein sequence ID" value="BXY_0881500.1"/>
    <property type="gene ID" value="BXY_0881500"/>
</dbReference>
<keyword evidence="3" id="KW-0963">Cytoplasm</keyword>
<reference evidence="12" key="1">
    <citation type="submission" date="2016-11" db="UniProtKB">
        <authorList>
            <consortium name="WormBaseParasite"/>
        </authorList>
    </citation>
    <scope>IDENTIFICATION</scope>
</reference>
<dbReference type="Gene3D" id="1.10.287.110">
    <property type="entry name" value="DnaJ domain"/>
    <property type="match status" value="1"/>
</dbReference>
<evidence type="ECO:0000313" key="11">
    <source>
        <dbReference type="Proteomes" id="UP000659654"/>
    </source>
</evidence>
<comment type="subcellular location">
    <subcellularLocation>
        <location evidence="2">Cytoplasm</location>
    </subcellularLocation>
    <subcellularLocation>
        <location evidence="1">Nucleus</location>
    </subcellularLocation>
</comment>
<evidence type="ECO:0000313" key="8">
    <source>
        <dbReference type="EMBL" id="CAD5209453.1"/>
    </source>
</evidence>
<evidence type="ECO:0000256" key="1">
    <source>
        <dbReference type="ARBA" id="ARBA00004123"/>
    </source>
</evidence>
<dbReference type="eggNOG" id="KOG0691">
    <property type="taxonomic scope" value="Eukaryota"/>
</dbReference>
<feature type="domain" description="J" evidence="7">
    <location>
        <begin position="10"/>
        <end position="79"/>
    </location>
</feature>
<dbReference type="EMBL" id="CAJFDI010000001">
    <property type="protein sequence ID" value="CAD5209453.1"/>
    <property type="molecule type" value="Genomic_DNA"/>
</dbReference>
<sequence>MATSKNIDFDPYFILGLTIPCSDSDIDKAYKKAALKWHPDKAIRNGISKEDSEKRFGQIYQAYQFLKDESLRETYDEEVANKKRRKEYEEERRATSSARRQGFEDKLKAREEVFESRKRKNQASKASFNFDKELERLKKEGAAYLAKIVEQEHRKAAATKTSTVPQANLPENESIYHISADKLRELEEAELEGL</sequence>
<evidence type="ECO:0000256" key="5">
    <source>
        <dbReference type="ARBA" id="ARBA00023242"/>
    </source>
</evidence>
<reference evidence="9" key="2">
    <citation type="submission" date="2020-08" db="EMBL/GenBank/DDBJ databases">
        <authorList>
            <person name="Kikuchi T."/>
        </authorList>
    </citation>
    <scope>NUCLEOTIDE SEQUENCE</scope>
    <source>
        <strain evidence="8">Ka4C1</strain>
    </source>
</reference>
<name>A0A1I7S726_BURXY</name>
<dbReference type="SUPFAM" id="SSF46565">
    <property type="entry name" value="Chaperone J-domain"/>
    <property type="match status" value="1"/>
</dbReference>
<evidence type="ECO:0000256" key="3">
    <source>
        <dbReference type="ARBA" id="ARBA00022490"/>
    </source>
</evidence>
<dbReference type="SMART" id="SM00271">
    <property type="entry name" value="DnaJ"/>
    <property type="match status" value="1"/>
</dbReference>
<dbReference type="GO" id="GO:0005681">
    <property type="term" value="C:spliceosomal complex"/>
    <property type="evidence" value="ECO:0007669"/>
    <property type="project" value="TreeGrafter"/>
</dbReference>
<evidence type="ECO:0000313" key="12">
    <source>
        <dbReference type="WBParaSite" id="BXY_0881500.1"/>
    </source>
</evidence>
<evidence type="ECO:0000256" key="6">
    <source>
        <dbReference type="SAM" id="MobiDB-lite"/>
    </source>
</evidence>
<dbReference type="PRINTS" id="PR00625">
    <property type="entry name" value="JDOMAIN"/>
</dbReference>
<dbReference type="OrthoDB" id="10250354at2759"/>